<dbReference type="AlphaFoldDB" id="A0A942Z2J0"/>
<dbReference type="Proteomes" id="UP000676456">
    <property type="component" value="Unassembled WGS sequence"/>
</dbReference>
<dbReference type="Gene3D" id="3.30.420.40">
    <property type="match status" value="2"/>
</dbReference>
<accession>A0A942Z2J0</accession>
<dbReference type="RefSeq" id="WP_213097525.1">
    <property type="nucleotide sequence ID" value="NZ_JAGYPN010000001.1"/>
</dbReference>
<name>A0A942Z2J0_9BACI</name>
<gene>
    <name evidence="1" type="primary">pilM</name>
    <name evidence="1" type="ORF">KHA91_07400</name>
</gene>
<reference evidence="1 2" key="1">
    <citation type="submission" date="2021-05" db="EMBL/GenBank/DDBJ databases">
        <title>Novel Bacillus species.</title>
        <authorList>
            <person name="Liu G."/>
        </authorList>
    </citation>
    <scope>NUCLEOTIDE SEQUENCE [LARGE SCALE GENOMIC DNA]</scope>
    <source>
        <strain evidence="1 2">FJAT-49682</strain>
    </source>
</reference>
<dbReference type="PANTHER" id="PTHR32432">
    <property type="entry name" value="CELL DIVISION PROTEIN FTSA-RELATED"/>
    <property type="match status" value="1"/>
</dbReference>
<dbReference type="InterPro" id="IPR050696">
    <property type="entry name" value="FtsA/MreB"/>
</dbReference>
<dbReference type="Gene3D" id="3.30.1490.300">
    <property type="match status" value="1"/>
</dbReference>
<evidence type="ECO:0000313" key="1">
    <source>
        <dbReference type="EMBL" id="MBS4222583.1"/>
    </source>
</evidence>
<proteinExistence type="predicted"/>
<dbReference type="Pfam" id="PF11104">
    <property type="entry name" value="PilM_2"/>
    <property type="match status" value="1"/>
</dbReference>
<dbReference type="EMBL" id="JAGYPN010000001">
    <property type="protein sequence ID" value="MBS4222583.1"/>
    <property type="molecule type" value="Genomic_DNA"/>
</dbReference>
<dbReference type="PANTHER" id="PTHR32432:SF3">
    <property type="entry name" value="ETHANOLAMINE UTILIZATION PROTEIN EUTJ"/>
    <property type="match status" value="1"/>
</dbReference>
<sequence>MALQLFKRTKKTVNIMFSDQAIRLIEATVEEQPKILRWAEHPIGRNIINEGKIIDAQTLRIIMEECVDNWRIKRRHVQFLVPDPYIVIRPISIPGDVRDDEMKGHIFLEIGSSIHLPFEDPVFDVTGLQETASEKEVLLVAAPQEVVKAYVDLLEDVKLKPTVADISPLSLYRIYQYSGMSTGNDHIMLLHMDEDLLTISIFHNHVPIFIKPLPMNREPIAISMNVLEEQEDKPHFYLEDVFLEIEKIMDFYIYSLNQGNAQVERIFLSGGHPQLKNIKEMLAEYLSFSIEQLSGEYCLSSTGEVVPLSCLPCIGLALKEVTP</sequence>
<comment type="caution">
    <text evidence="1">The sequence shown here is derived from an EMBL/GenBank/DDBJ whole genome shotgun (WGS) entry which is preliminary data.</text>
</comment>
<evidence type="ECO:0000313" key="2">
    <source>
        <dbReference type="Proteomes" id="UP000676456"/>
    </source>
</evidence>
<dbReference type="InterPro" id="IPR043129">
    <property type="entry name" value="ATPase_NBD"/>
</dbReference>
<protein>
    <submittedName>
        <fullName evidence="1">Pilus assembly protein PilM</fullName>
    </submittedName>
</protein>
<dbReference type="SUPFAM" id="SSF53067">
    <property type="entry name" value="Actin-like ATPase domain"/>
    <property type="match status" value="1"/>
</dbReference>
<organism evidence="1 2">
    <name type="scientific">Lederbergia citrea</name>
    <dbReference type="NCBI Taxonomy" id="2833581"/>
    <lineage>
        <taxon>Bacteria</taxon>
        <taxon>Bacillati</taxon>
        <taxon>Bacillota</taxon>
        <taxon>Bacilli</taxon>
        <taxon>Bacillales</taxon>
        <taxon>Bacillaceae</taxon>
        <taxon>Lederbergia</taxon>
    </lineage>
</organism>
<keyword evidence="2" id="KW-1185">Reference proteome</keyword>
<dbReference type="InterPro" id="IPR005883">
    <property type="entry name" value="PilM"/>
</dbReference>